<accession>A0ABQ6F3Y6</accession>
<comment type="caution">
    <text evidence="3">The sequence shown here is derived from an EMBL/GenBank/DDBJ whole genome shotgun (WGS) entry which is preliminary data.</text>
</comment>
<sequence>MIDFNAPLFGALLFYLQSLGFIKSPHRNYNGVSMWTFIIKKSIFGMRGVREMSTSMPAVNAYDAVSKKKMAQVGFKAAVNIMDNWGCSSGEIQKVLRIKKSTFHKYKSNPESISLDDDQLERLSYIANIHSSLRIVFDNPENVRGFMTMNNGNAFFNGRTPLSIISSGKFSDLYEVFCRVDALRSGQWG</sequence>
<evidence type="ECO:0000259" key="2">
    <source>
        <dbReference type="Pfam" id="PF20432"/>
    </source>
</evidence>
<feature type="domain" description="Antitoxin Xre-like helix-turn-helix" evidence="2">
    <location>
        <begin position="71"/>
        <end position="128"/>
    </location>
</feature>
<name>A0ABQ6F3Y6_9VIBR</name>
<keyword evidence="4" id="KW-1185">Reference proteome</keyword>
<dbReference type="InterPro" id="IPR024467">
    <property type="entry name" value="Xre/MbcA/ParS-like_toxin-bd"/>
</dbReference>
<evidence type="ECO:0000259" key="1">
    <source>
        <dbReference type="Pfam" id="PF09722"/>
    </source>
</evidence>
<dbReference type="InterPro" id="IPR046847">
    <property type="entry name" value="Xre-like_HTH"/>
</dbReference>
<dbReference type="EMBL" id="BSPW01000096">
    <property type="protein sequence ID" value="GLT20230.1"/>
    <property type="molecule type" value="Genomic_DNA"/>
</dbReference>
<protein>
    <recommendedName>
        <fullName evidence="5">DUF2384 domain-containing protein</fullName>
    </recommendedName>
</protein>
<evidence type="ECO:0000313" key="3">
    <source>
        <dbReference type="EMBL" id="GLT20230.1"/>
    </source>
</evidence>
<evidence type="ECO:0000313" key="4">
    <source>
        <dbReference type="Proteomes" id="UP001157138"/>
    </source>
</evidence>
<dbReference type="Proteomes" id="UP001157138">
    <property type="component" value="Unassembled WGS sequence"/>
</dbReference>
<reference evidence="4" key="1">
    <citation type="journal article" date="2019" name="Int. J. Syst. Evol. Microbiol.">
        <title>The Global Catalogue of Microorganisms (GCM) 10K type strain sequencing project: providing services to taxonomists for standard genome sequencing and annotation.</title>
        <authorList>
            <consortium name="The Broad Institute Genomics Platform"/>
            <consortium name="The Broad Institute Genome Sequencing Center for Infectious Disease"/>
            <person name="Wu L."/>
            <person name="Ma J."/>
        </authorList>
    </citation>
    <scope>NUCLEOTIDE SEQUENCE [LARGE SCALE GENOMIC DNA]</scope>
    <source>
        <strain evidence="4">NBRC 108723</strain>
    </source>
</reference>
<dbReference type="Pfam" id="PF20432">
    <property type="entry name" value="Xre-like-HTH"/>
    <property type="match status" value="1"/>
</dbReference>
<dbReference type="Pfam" id="PF09722">
    <property type="entry name" value="Xre_MbcA_ParS_C"/>
    <property type="match status" value="1"/>
</dbReference>
<evidence type="ECO:0008006" key="5">
    <source>
        <dbReference type="Google" id="ProtNLM"/>
    </source>
</evidence>
<organism evidence="3 4">
    <name type="scientific">Vibrio zhanjiangensis</name>
    <dbReference type="NCBI Taxonomy" id="1046128"/>
    <lineage>
        <taxon>Bacteria</taxon>
        <taxon>Pseudomonadati</taxon>
        <taxon>Pseudomonadota</taxon>
        <taxon>Gammaproteobacteria</taxon>
        <taxon>Vibrionales</taxon>
        <taxon>Vibrionaceae</taxon>
        <taxon>Vibrio</taxon>
    </lineage>
</organism>
<feature type="domain" description="Antitoxin Xre/MbcA/ParS-like toxin-binding" evidence="1">
    <location>
        <begin position="132"/>
        <end position="186"/>
    </location>
</feature>
<proteinExistence type="predicted"/>
<gene>
    <name evidence="3" type="ORF">GCM10007938_40130</name>
</gene>